<dbReference type="Pfam" id="PF21833">
    <property type="entry name" value="DUF6893"/>
    <property type="match status" value="1"/>
</dbReference>
<proteinExistence type="predicted"/>
<organism evidence="1 2">
    <name type="scientific">Streptosporangium album</name>
    <dbReference type="NCBI Taxonomy" id="47479"/>
    <lineage>
        <taxon>Bacteria</taxon>
        <taxon>Bacillati</taxon>
        <taxon>Actinomycetota</taxon>
        <taxon>Actinomycetes</taxon>
        <taxon>Streptosporangiales</taxon>
        <taxon>Streptosporangiaceae</taxon>
        <taxon>Streptosporangium</taxon>
    </lineage>
</organism>
<dbReference type="InterPro" id="IPR054188">
    <property type="entry name" value="DUF6893"/>
</dbReference>
<sequence length="34" mass="3869">MVKRLIVGALFVGVGALVVQSIPDIRRYLRIRKM</sequence>
<evidence type="ECO:0000313" key="1">
    <source>
        <dbReference type="EMBL" id="MBB4944353.1"/>
    </source>
</evidence>
<reference evidence="1 2" key="1">
    <citation type="submission" date="2020-08" db="EMBL/GenBank/DDBJ databases">
        <title>Sequencing the genomes of 1000 actinobacteria strains.</title>
        <authorList>
            <person name="Klenk H.-P."/>
        </authorList>
    </citation>
    <scope>NUCLEOTIDE SEQUENCE [LARGE SCALE GENOMIC DNA]</scope>
    <source>
        <strain evidence="1 2">DSM 43023</strain>
    </source>
</reference>
<dbReference type="Proteomes" id="UP000534286">
    <property type="component" value="Unassembled WGS sequence"/>
</dbReference>
<accession>A0A7W7WEY4</accession>
<comment type="caution">
    <text evidence="1">The sequence shown here is derived from an EMBL/GenBank/DDBJ whole genome shotgun (WGS) entry which is preliminary data.</text>
</comment>
<name>A0A7W7WEY4_9ACTN</name>
<dbReference type="RefSeq" id="WP_376773464.1">
    <property type="nucleotide sequence ID" value="NZ_BAABEK010000105.1"/>
</dbReference>
<keyword evidence="2" id="KW-1185">Reference proteome</keyword>
<evidence type="ECO:0000313" key="2">
    <source>
        <dbReference type="Proteomes" id="UP000534286"/>
    </source>
</evidence>
<dbReference type="AlphaFoldDB" id="A0A7W7WEY4"/>
<dbReference type="EMBL" id="JACHJU010000009">
    <property type="protein sequence ID" value="MBB4944353.1"/>
    <property type="molecule type" value="Genomic_DNA"/>
</dbReference>
<gene>
    <name evidence="1" type="ORF">FHR32_008759</name>
</gene>
<protein>
    <submittedName>
        <fullName evidence="1">Uncharacterized protein</fullName>
    </submittedName>
</protein>